<name>A0ABU2FKH3_9EURY</name>
<protein>
    <recommendedName>
        <fullName evidence="3">Type IV pilin</fullName>
    </recommendedName>
</protein>
<dbReference type="Proteomes" id="UP001268864">
    <property type="component" value="Unassembled WGS sequence"/>
</dbReference>
<keyword evidence="2" id="KW-1185">Reference proteome</keyword>
<gene>
    <name evidence="1" type="ORF">NDI86_03930</name>
</gene>
<sequence length="170" mass="17181">MSDRSDARGAVTVERIAVWGAAALVVAAVAALVGPGAAFAESTPSTAFEGSYDDASGTVTVTHAGGEALTTGNTDRVALVVTDADNGTATRLYWANESRGLPITAGDSFTVDDPSVDADGDGNYLDADGSVGFYLAPDDTVEVVWTGRLTGAPETRTATLDTFTVGNATG</sequence>
<dbReference type="RefSeq" id="WP_310899097.1">
    <property type="nucleotide sequence ID" value="NZ_JAMQOS010000001.1"/>
</dbReference>
<reference evidence="1 2" key="1">
    <citation type="submission" date="2022-06" db="EMBL/GenBank/DDBJ databases">
        <title>Halomicroarcula sp. a new haloarchaeum isolate from saline soil.</title>
        <authorList>
            <person name="Strakova D."/>
            <person name="Galisteo C."/>
            <person name="Sanchez-Porro C."/>
            <person name="Ventosa A."/>
        </authorList>
    </citation>
    <scope>NUCLEOTIDE SEQUENCE [LARGE SCALE GENOMIC DNA]</scope>
    <source>
        <strain evidence="1 2">S3CR25-11</strain>
    </source>
</reference>
<comment type="caution">
    <text evidence="1">The sequence shown here is derived from an EMBL/GenBank/DDBJ whole genome shotgun (WGS) entry which is preliminary data.</text>
</comment>
<proteinExistence type="predicted"/>
<accession>A0ABU2FKH3</accession>
<evidence type="ECO:0008006" key="3">
    <source>
        <dbReference type="Google" id="ProtNLM"/>
    </source>
</evidence>
<organism evidence="1 2">
    <name type="scientific">Haloarcula onubensis</name>
    <dbReference type="NCBI Taxonomy" id="2950539"/>
    <lineage>
        <taxon>Archaea</taxon>
        <taxon>Methanobacteriati</taxon>
        <taxon>Methanobacteriota</taxon>
        <taxon>Stenosarchaea group</taxon>
        <taxon>Halobacteria</taxon>
        <taxon>Halobacteriales</taxon>
        <taxon>Haloarculaceae</taxon>
        <taxon>Haloarcula</taxon>
    </lineage>
</organism>
<dbReference type="EMBL" id="JAMQOS010000001">
    <property type="protein sequence ID" value="MDS0281259.1"/>
    <property type="molecule type" value="Genomic_DNA"/>
</dbReference>
<evidence type="ECO:0000313" key="1">
    <source>
        <dbReference type="EMBL" id="MDS0281259.1"/>
    </source>
</evidence>
<evidence type="ECO:0000313" key="2">
    <source>
        <dbReference type="Proteomes" id="UP001268864"/>
    </source>
</evidence>